<dbReference type="GO" id="GO:0043779">
    <property type="term" value="F:cobalt-precorrin-5A acetaldehyde-lyase activity"/>
    <property type="evidence" value="ECO:0007669"/>
    <property type="project" value="UniProtKB-EC"/>
</dbReference>
<dbReference type="PANTHER" id="PTHR37477:SF1">
    <property type="entry name" value="COBALT-PRECORRIN-5A HYDROLASE"/>
    <property type="match status" value="1"/>
</dbReference>
<dbReference type="SUPFAM" id="SSF159672">
    <property type="entry name" value="CbiG N-terminal domain-like"/>
    <property type="match status" value="1"/>
</dbReference>
<dbReference type="InterPro" id="IPR021745">
    <property type="entry name" value="CbiG_mid"/>
</dbReference>
<sequence>MKTATIAITKHGAAIAQQLSGDRFIKSKFKPEGESEDNIIYFDSPIKGLTAEIWPRYDALVYVVSLGAVVRTIAHFLKDKHEDPAIIVVDDKAQFVISVLSGHVGGANELTQKIADQLGAKAIITTASDVGKTIPVDILGRELGWTTEGEAYITPVSAAVVNEEVVAFVQETGELNWWKRARPLPKNIELTSLEKLEAESARFSALLCVTDRIISNPPIRQTVFYRPKSLVLGIGCDRGTSCERIEAFILEILKKEKLSFKSVRNVATAEAKRDEVGLNQFCDKHGFKLICYASEILKGVKAPNPSAMVLKHVGTPGVSEPAAMLSSGGTLIVPKQKTKNMTLAVARVSFENGETS</sequence>
<feature type="domain" description="CobE/GbiG C-terminal" evidence="1">
    <location>
        <begin position="230"/>
        <end position="346"/>
    </location>
</feature>
<dbReference type="Pfam" id="PF11760">
    <property type="entry name" value="CbiG_N"/>
    <property type="match status" value="1"/>
</dbReference>
<accession>A0A3B1CTL2</accession>
<dbReference type="InterPro" id="IPR002750">
    <property type="entry name" value="CobE/GbiG_C"/>
</dbReference>
<name>A0A3B1CTL2_9ZZZZ</name>
<evidence type="ECO:0000259" key="2">
    <source>
        <dbReference type="Pfam" id="PF11760"/>
    </source>
</evidence>
<dbReference type="InterPro" id="IPR038029">
    <property type="entry name" value="GbiG_N_sf"/>
</dbReference>
<dbReference type="Gene3D" id="3.30.420.180">
    <property type="entry name" value="CobE/GbiG C-terminal domain"/>
    <property type="match status" value="1"/>
</dbReference>
<evidence type="ECO:0000259" key="3">
    <source>
        <dbReference type="Pfam" id="PF11761"/>
    </source>
</evidence>
<dbReference type="EMBL" id="UOGF01000056">
    <property type="protein sequence ID" value="VAX29841.1"/>
    <property type="molecule type" value="Genomic_DNA"/>
</dbReference>
<organism evidence="4">
    <name type="scientific">hydrothermal vent metagenome</name>
    <dbReference type="NCBI Taxonomy" id="652676"/>
    <lineage>
        <taxon>unclassified sequences</taxon>
        <taxon>metagenomes</taxon>
        <taxon>ecological metagenomes</taxon>
    </lineage>
</organism>
<dbReference type="EC" id="3.7.1.12" evidence="4"/>
<dbReference type="PANTHER" id="PTHR37477">
    <property type="entry name" value="COBALT-PRECORRIN-5A HYDROLASE"/>
    <property type="match status" value="1"/>
</dbReference>
<reference evidence="4" key="1">
    <citation type="submission" date="2018-06" db="EMBL/GenBank/DDBJ databases">
        <authorList>
            <person name="Zhirakovskaya E."/>
        </authorList>
    </citation>
    <scope>NUCLEOTIDE SEQUENCE</scope>
</reference>
<dbReference type="InterPro" id="IPR021744">
    <property type="entry name" value="CbiG_N"/>
</dbReference>
<evidence type="ECO:0000313" key="4">
    <source>
        <dbReference type="EMBL" id="VAX29841.1"/>
    </source>
</evidence>
<protein>
    <submittedName>
        <fullName evidence="4">Cobalt-precorrin 5A hydrolase</fullName>
        <ecNumber evidence="4">3.7.1.12</ecNumber>
    </submittedName>
</protein>
<feature type="domain" description="Cobalamin biosynthesis central region" evidence="3">
    <location>
        <begin position="135"/>
        <end position="227"/>
    </location>
</feature>
<dbReference type="AlphaFoldDB" id="A0A3B1CTL2"/>
<dbReference type="Gene3D" id="3.40.50.11220">
    <property type="match status" value="1"/>
</dbReference>
<dbReference type="InterPro" id="IPR052553">
    <property type="entry name" value="CbiG_hydrolase"/>
</dbReference>
<dbReference type="SUPFAM" id="SSF159664">
    <property type="entry name" value="CobE/GbiG C-terminal domain-like"/>
    <property type="match status" value="1"/>
</dbReference>
<keyword evidence="4" id="KW-0378">Hydrolase</keyword>
<dbReference type="InterPro" id="IPR036518">
    <property type="entry name" value="CobE/GbiG_C_sf"/>
</dbReference>
<feature type="domain" description="Cobalamin synthesis G N-terminal" evidence="2">
    <location>
        <begin position="50"/>
        <end position="129"/>
    </location>
</feature>
<dbReference type="Pfam" id="PF01890">
    <property type="entry name" value="CbiG_C"/>
    <property type="match status" value="1"/>
</dbReference>
<evidence type="ECO:0000259" key="1">
    <source>
        <dbReference type="Pfam" id="PF01890"/>
    </source>
</evidence>
<dbReference type="GO" id="GO:0009236">
    <property type="term" value="P:cobalamin biosynthetic process"/>
    <property type="evidence" value="ECO:0007669"/>
    <property type="project" value="InterPro"/>
</dbReference>
<gene>
    <name evidence="4" type="ORF">MNBD_NITROSPIRAE01-63</name>
</gene>
<proteinExistence type="predicted"/>
<dbReference type="Pfam" id="PF11761">
    <property type="entry name" value="CbiG_mid"/>
    <property type="match status" value="1"/>
</dbReference>